<dbReference type="SUPFAM" id="SSF56436">
    <property type="entry name" value="C-type lectin-like"/>
    <property type="match status" value="1"/>
</dbReference>
<dbReference type="InterPro" id="IPR047738">
    <property type="entry name" value="SAV_2336-like_N"/>
</dbReference>
<evidence type="ECO:0000259" key="2">
    <source>
        <dbReference type="Pfam" id="PF03781"/>
    </source>
</evidence>
<dbReference type="PANTHER" id="PTHR23150:SF19">
    <property type="entry name" value="FORMYLGLYCINE-GENERATING ENZYME"/>
    <property type="match status" value="1"/>
</dbReference>
<sequence length="966" mass="107163">MRPGNPKVEDIDGLATLLTRAGVDFGVEDVADALWLAGHMGDLAAGPSQQNQPTSATNQTNIREEFIEADETEAADPVAQLSLPKQPSQKQTGGQSSDSGIPIKAPAAPALRIRLELARSLRPLRQTVSSPGRLEFDEAATVERIADQRTWSPVLKPAPERWLDVALVVEDMRSLPLWEETIEEFQTLLERQGAFRRVTTWRLQAETDQPLKLFPNWRDPVYRQRPRQAKQLWDPARRRLILLLSDCTSEVWYTGKLLSWLETYGRQAPTAVVQLLPERLWSQTALGQGTPVWLKTVERGTVTANLTTQYRIALLQQLIAKPVKPMTVPVVPLEAEPMKQWAKLVAGSGESRAVGLQFDLSKEEKAGGPEVEESEPSPQERVQRFWTTASLMAQRLAGLMSAAPVSPPIVNLIRQTLLPKAEPVHVAEVYMGGLMEVQPASGAEDTKTTPLQYDFADGVRNVVSDVVSKRETESVLDAVSRYIADRLNLSTKNFEALLRLDFQGDPEAEDIVIPFAKVAAQTLERMGGEYAAIAEQLATAPKVPPPLPVPNPNDLFPLLQTFTFREAILELAPGVEPSPDSQPNLPTYELHDFAFETVSLQLQPARLRTDDFASILPELQRQMVERAEVSLDEIQIAFLQGAWNGETYNEIAAHLPAYSPGELKQEIAAPLWRLLSTILGAKVNKSVLKSVLTDWAIRPQLTLQRQQRQGQQLIEDLGQGVVLEMVLVPAGSFVMGSPETEKGRSDDEGPQHEVTFAASFLMAKYPITQAQWRVVAALPQVGHELASDPSSFKGDNCPVETITWYDAVEFCARLSQHTGRDYRLPSEAEWEYACRAGTTTPFHFGETITTDLANYDGNYAYGAGPKGQYREQTTEVGSFPANAFGLHNMHGNVWEWCQDHWHDNYDGAPTDGSAWLFSDESKYRILRGGSWDDDPGNCRSASRGRFSPGLRLYDVGLRVVCGVART</sequence>
<dbReference type="Pfam" id="PF03781">
    <property type="entry name" value="FGE-sulfatase"/>
    <property type="match status" value="1"/>
</dbReference>
<dbReference type="InterPro" id="IPR005532">
    <property type="entry name" value="SUMF_dom"/>
</dbReference>
<dbReference type="EMBL" id="JBHZOL010000109">
    <property type="protein sequence ID" value="MFE4108388.1"/>
    <property type="molecule type" value="Genomic_DNA"/>
</dbReference>
<dbReference type="Proteomes" id="UP001600165">
    <property type="component" value="Unassembled WGS sequence"/>
</dbReference>
<name>A0ABW6IJH9_9CYAN</name>
<feature type="domain" description="Sulfatase-modifying factor enzyme-like" evidence="2">
    <location>
        <begin position="724"/>
        <end position="960"/>
    </location>
</feature>
<dbReference type="PANTHER" id="PTHR23150">
    <property type="entry name" value="SULFATASE MODIFYING FACTOR 1, 2"/>
    <property type="match status" value="1"/>
</dbReference>
<organism evidence="4 5">
    <name type="scientific">Almyronema epifaneia S1</name>
    <dbReference type="NCBI Taxonomy" id="2991925"/>
    <lineage>
        <taxon>Bacteria</taxon>
        <taxon>Bacillati</taxon>
        <taxon>Cyanobacteriota</taxon>
        <taxon>Cyanophyceae</taxon>
        <taxon>Nodosilineales</taxon>
        <taxon>Nodosilineaceae</taxon>
        <taxon>Almyronema</taxon>
        <taxon>Almyronema epifaneia</taxon>
    </lineage>
</organism>
<keyword evidence="5" id="KW-1185">Reference proteome</keyword>
<gene>
    <name evidence="4" type="ORF">ACFVKH_19065</name>
</gene>
<feature type="compositionally biased region" description="Polar residues" evidence="1">
    <location>
        <begin position="83"/>
        <end position="99"/>
    </location>
</feature>
<evidence type="ECO:0000313" key="5">
    <source>
        <dbReference type="Proteomes" id="UP001600165"/>
    </source>
</evidence>
<accession>A0ABW6IJH9</accession>
<dbReference type="InterPro" id="IPR042095">
    <property type="entry name" value="SUMF_sf"/>
</dbReference>
<dbReference type="RefSeq" id="WP_377968019.1">
    <property type="nucleotide sequence ID" value="NZ_JBHZOL010000109.1"/>
</dbReference>
<dbReference type="NCBIfam" id="NF041121">
    <property type="entry name" value="SAV_2336_NTERM"/>
    <property type="match status" value="1"/>
</dbReference>
<dbReference type="InterPro" id="IPR016187">
    <property type="entry name" value="CTDL_fold"/>
</dbReference>
<feature type="domain" description="vWA-MoxR associated protein N-terminal HTH" evidence="3">
    <location>
        <begin position="619"/>
        <end position="693"/>
    </location>
</feature>
<dbReference type="InterPro" id="IPR058651">
    <property type="entry name" value="HTH_VMAP-M9"/>
</dbReference>
<feature type="region of interest" description="Disordered" evidence="1">
    <location>
        <begin position="81"/>
        <end position="103"/>
    </location>
</feature>
<reference evidence="4 5" key="1">
    <citation type="submission" date="2024-10" db="EMBL/GenBank/DDBJ databases">
        <authorList>
            <person name="Ratan Roy A."/>
            <person name="Morales Sandoval P.H."/>
            <person name="De Los Santos Villalobos S."/>
            <person name="Chakraborty S."/>
            <person name="Mukherjee J."/>
        </authorList>
    </citation>
    <scope>NUCLEOTIDE SEQUENCE [LARGE SCALE GENOMIC DNA]</scope>
    <source>
        <strain evidence="4 5">S1</strain>
    </source>
</reference>
<comment type="caution">
    <text evidence="4">The sequence shown here is derived from an EMBL/GenBank/DDBJ whole genome shotgun (WGS) entry which is preliminary data.</text>
</comment>
<dbReference type="Pfam" id="PF26355">
    <property type="entry name" value="HTH_VMAP-M9"/>
    <property type="match status" value="1"/>
</dbReference>
<proteinExistence type="predicted"/>
<evidence type="ECO:0000259" key="3">
    <source>
        <dbReference type="Pfam" id="PF26355"/>
    </source>
</evidence>
<protein>
    <submittedName>
        <fullName evidence="4">SAV_2336 N-terminal domain-related protein</fullName>
    </submittedName>
</protein>
<dbReference type="InterPro" id="IPR051043">
    <property type="entry name" value="Sulfatase_Mod_Factor_Kinase"/>
</dbReference>
<dbReference type="Gene3D" id="3.90.1580.10">
    <property type="entry name" value="paralog of FGE (formylglycine-generating enzyme)"/>
    <property type="match status" value="1"/>
</dbReference>
<evidence type="ECO:0000256" key="1">
    <source>
        <dbReference type="SAM" id="MobiDB-lite"/>
    </source>
</evidence>
<evidence type="ECO:0000313" key="4">
    <source>
        <dbReference type="EMBL" id="MFE4108388.1"/>
    </source>
</evidence>